<evidence type="ECO:0000313" key="1">
    <source>
        <dbReference type="EMBL" id="SBP66843.1"/>
    </source>
</evidence>
<proteinExistence type="predicted"/>
<organism evidence="1">
    <name type="scientific">Nothobranchius kadleci</name>
    <name type="common">African annual killifish</name>
    <dbReference type="NCBI Taxonomy" id="1051664"/>
    <lineage>
        <taxon>Eukaryota</taxon>
        <taxon>Metazoa</taxon>
        <taxon>Chordata</taxon>
        <taxon>Craniata</taxon>
        <taxon>Vertebrata</taxon>
        <taxon>Euteleostomi</taxon>
        <taxon>Actinopterygii</taxon>
        <taxon>Neopterygii</taxon>
        <taxon>Teleostei</taxon>
        <taxon>Neoteleostei</taxon>
        <taxon>Acanthomorphata</taxon>
        <taxon>Ovalentaria</taxon>
        <taxon>Atherinomorphae</taxon>
        <taxon>Cyprinodontiformes</taxon>
        <taxon>Nothobranchiidae</taxon>
        <taxon>Nothobranchius</taxon>
    </lineage>
</organism>
<feature type="non-terminal residue" evidence="1">
    <location>
        <position position="1"/>
    </location>
</feature>
<protein>
    <submittedName>
        <fullName evidence="1">Uncharacterized protein</fullName>
    </submittedName>
</protein>
<dbReference type="AlphaFoldDB" id="A0A1A8BIX2"/>
<accession>A0A1A8BIX2</accession>
<sequence>PCALLPTLRLLCDSLTGVSVTVSGAFWICDVVAGASSTWSSGRVMAQNIGSGS</sequence>
<name>A0A1A8BIX2_NOTKA</name>
<gene>
    <name evidence="1" type="primary">CU459095.1</name>
</gene>
<reference evidence="1" key="2">
    <citation type="submission" date="2016-06" db="EMBL/GenBank/DDBJ databases">
        <title>The genome of a short-lived fish provides insights into sex chromosome evolution and the genetic control of aging.</title>
        <authorList>
            <person name="Reichwald K."/>
            <person name="Felder M."/>
            <person name="Petzold A."/>
            <person name="Koch P."/>
            <person name="Groth M."/>
            <person name="Platzer M."/>
        </authorList>
    </citation>
    <scope>NUCLEOTIDE SEQUENCE</scope>
    <source>
        <tissue evidence="1">Brain</tissue>
    </source>
</reference>
<dbReference type="EMBL" id="HADZ01002902">
    <property type="protein sequence ID" value="SBP66843.1"/>
    <property type="molecule type" value="Transcribed_RNA"/>
</dbReference>
<reference evidence="1" key="1">
    <citation type="submission" date="2016-05" db="EMBL/GenBank/DDBJ databases">
        <authorList>
            <person name="Lavstsen T."/>
            <person name="Jespersen J.S."/>
        </authorList>
    </citation>
    <scope>NUCLEOTIDE SEQUENCE</scope>
    <source>
        <tissue evidence="1">Brain</tissue>
    </source>
</reference>